<dbReference type="GO" id="GO:0000155">
    <property type="term" value="F:phosphorelay sensor kinase activity"/>
    <property type="evidence" value="ECO:0007669"/>
    <property type="project" value="InterPro"/>
</dbReference>
<dbReference type="Proteomes" id="UP000075260">
    <property type="component" value="Unassembled WGS sequence"/>
</dbReference>
<keyword evidence="7" id="KW-0418">Kinase</keyword>
<dbReference type="EC" id="2.7.13.3" evidence="2"/>
<evidence type="ECO:0000256" key="3">
    <source>
        <dbReference type="ARBA" id="ARBA00022553"/>
    </source>
</evidence>
<dbReference type="Gene3D" id="1.10.287.130">
    <property type="match status" value="1"/>
</dbReference>
<keyword evidence="4" id="KW-0175">Coiled coil</keyword>
<dbReference type="RefSeq" id="WP_061610249.1">
    <property type="nucleotide sequence ID" value="NZ_CP162579.1"/>
</dbReference>
<dbReference type="PRINTS" id="PR00344">
    <property type="entry name" value="BCTRLSENSOR"/>
</dbReference>
<dbReference type="EMBL" id="JEMA01000706">
    <property type="protein sequence ID" value="KYF66838.1"/>
    <property type="molecule type" value="Genomic_DNA"/>
</dbReference>
<dbReference type="Gene3D" id="3.30.565.10">
    <property type="entry name" value="Histidine kinase-like ATPase, C-terminal domain"/>
    <property type="match status" value="1"/>
</dbReference>
<dbReference type="InterPro" id="IPR036097">
    <property type="entry name" value="HisK_dim/P_sf"/>
</dbReference>
<keyword evidence="7" id="KW-0808">Transferase</keyword>
<dbReference type="SUPFAM" id="SSF55874">
    <property type="entry name" value="ATPase domain of HSP90 chaperone/DNA topoisomerase II/histidine kinase"/>
    <property type="match status" value="1"/>
</dbReference>
<accession>A0A150QGR2</accession>
<proteinExistence type="predicted"/>
<evidence type="ECO:0000259" key="6">
    <source>
        <dbReference type="PROSITE" id="PS50109"/>
    </source>
</evidence>
<evidence type="ECO:0000256" key="2">
    <source>
        <dbReference type="ARBA" id="ARBA00012438"/>
    </source>
</evidence>
<keyword evidence="3" id="KW-0597">Phosphoprotein</keyword>
<dbReference type="SMART" id="SM00388">
    <property type="entry name" value="HisKA"/>
    <property type="match status" value="1"/>
</dbReference>
<name>A0A150QGR2_SORCE</name>
<dbReference type="InterPro" id="IPR003594">
    <property type="entry name" value="HATPase_dom"/>
</dbReference>
<dbReference type="PANTHER" id="PTHR43065">
    <property type="entry name" value="SENSOR HISTIDINE KINASE"/>
    <property type="match status" value="1"/>
</dbReference>
<dbReference type="PROSITE" id="PS50109">
    <property type="entry name" value="HIS_KIN"/>
    <property type="match status" value="1"/>
</dbReference>
<feature type="domain" description="Histidine kinase" evidence="6">
    <location>
        <begin position="194"/>
        <end position="443"/>
    </location>
</feature>
<evidence type="ECO:0000313" key="7">
    <source>
        <dbReference type="EMBL" id="KYF66838.1"/>
    </source>
</evidence>
<feature type="compositionally biased region" description="Basic and acidic residues" evidence="5">
    <location>
        <begin position="1"/>
        <end position="15"/>
    </location>
</feature>
<evidence type="ECO:0000256" key="1">
    <source>
        <dbReference type="ARBA" id="ARBA00000085"/>
    </source>
</evidence>
<dbReference type="Pfam" id="PF02518">
    <property type="entry name" value="HATPase_c"/>
    <property type="match status" value="1"/>
</dbReference>
<feature type="region of interest" description="Disordered" evidence="5">
    <location>
        <begin position="1"/>
        <end position="21"/>
    </location>
</feature>
<sequence>MRPREPRRTGEDGERSPVVPLPGQALSGAVARLAGAYLMDAMAVAVGVFTTDGAPRLENRGMRRLLGGAGGPGRAPVGLVSPGFPQLAAAGRRGDAPIYRGILHFGDQRSVAHSLRGEVWRLDDDLLILAEFDVVELERVLSEVSALNSKITNLQRSLVSEQRALERSLDELRATQAMLVHSEKMNALGKLAAGVAHEINNPLAFVRSNVHTLGESFARLLAAYETLDAAALPGGCGDMAALARTLREEIDLEFLREDAGDLVKGTLGGLARVQKIVEDLRTFARLDQAEVELSDLRESLESTLAIAGPALKSSGVQVTLEWAELPRLRCKPAELSQVFLNVLINAAQAVEGRGRGNGRVVIRARDEGSCVALEFEDNGAGMTPDVLGRIFDPFFTTKPVGQGTGLGLNISHKIIVDQHGGTISARSTPGVGSTFTITLPKELDR</sequence>
<dbReference type="InterPro" id="IPR004358">
    <property type="entry name" value="Sig_transdc_His_kin-like_C"/>
</dbReference>
<protein>
    <recommendedName>
        <fullName evidence="2">histidine kinase</fullName>
        <ecNumber evidence="2">2.7.13.3</ecNumber>
    </recommendedName>
</protein>
<evidence type="ECO:0000256" key="5">
    <source>
        <dbReference type="SAM" id="MobiDB-lite"/>
    </source>
</evidence>
<dbReference type="SMART" id="SM00387">
    <property type="entry name" value="HATPase_c"/>
    <property type="match status" value="1"/>
</dbReference>
<evidence type="ECO:0000313" key="8">
    <source>
        <dbReference type="Proteomes" id="UP000075260"/>
    </source>
</evidence>
<organism evidence="7 8">
    <name type="scientific">Sorangium cellulosum</name>
    <name type="common">Polyangium cellulosum</name>
    <dbReference type="NCBI Taxonomy" id="56"/>
    <lineage>
        <taxon>Bacteria</taxon>
        <taxon>Pseudomonadati</taxon>
        <taxon>Myxococcota</taxon>
        <taxon>Polyangia</taxon>
        <taxon>Polyangiales</taxon>
        <taxon>Polyangiaceae</taxon>
        <taxon>Sorangium</taxon>
    </lineage>
</organism>
<dbReference type="InterPro" id="IPR005467">
    <property type="entry name" value="His_kinase_dom"/>
</dbReference>
<comment type="caution">
    <text evidence="7">The sequence shown here is derived from an EMBL/GenBank/DDBJ whole genome shotgun (WGS) entry which is preliminary data.</text>
</comment>
<dbReference type="OrthoDB" id="9769169at2"/>
<gene>
    <name evidence="7" type="ORF">BE15_30690</name>
</gene>
<dbReference type="CDD" id="cd00082">
    <property type="entry name" value="HisKA"/>
    <property type="match status" value="1"/>
</dbReference>
<dbReference type="PANTHER" id="PTHR43065:SF50">
    <property type="entry name" value="HISTIDINE KINASE"/>
    <property type="match status" value="1"/>
</dbReference>
<feature type="coiled-coil region" evidence="4">
    <location>
        <begin position="137"/>
        <end position="171"/>
    </location>
</feature>
<evidence type="ECO:0000256" key="4">
    <source>
        <dbReference type="SAM" id="Coils"/>
    </source>
</evidence>
<reference evidence="7 8" key="1">
    <citation type="submission" date="2014-02" db="EMBL/GenBank/DDBJ databases">
        <title>The small core and large imbalanced accessory genome model reveals a collaborative survival strategy of Sorangium cellulosum strains in nature.</title>
        <authorList>
            <person name="Han K."/>
            <person name="Peng R."/>
            <person name="Blom J."/>
            <person name="Li Y.-Z."/>
        </authorList>
    </citation>
    <scope>NUCLEOTIDE SEQUENCE [LARGE SCALE GENOMIC DNA]</scope>
    <source>
        <strain evidence="7 8">So0008-312</strain>
    </source>
</reference>
<dbReference type="AlphaFoldDB" id="A0A150QGR2"/>
<dbReference type="SUPFAM" id="SSF47384">
    <property type="entry name" value="Homodimeric domain of signal transducing histidine kinase"/>
    <property type="match status" value="1"/>
</dbReference>
<comment type="catalytic activity">
    <reaction evidence="1">
        <text>ATP + protein L-histidine = ADP + protein N-phospho-L-histidine.</text>
        <dbReference type="EC" id="2.7.13.3"/>
    </reaction>
</comment>
<dbReference type="InterPro" id="IPR036890">
    <property type="entry name" value="HATPase_C_sf"/>
</dbReference>
<dbReference type="InterPro" id="IPR003661">
    <property type="entry name" value="HisK_dim/P_dom"/>
</dbReference>